<accession>A0A6G8ZYD9</accession>
<proteinExistence type="predicted"/>
<dbReference type="AlphaFoldDB" id="A0A6G8ZYD9"/>
<evidence type="ECO:0000313" key="2">
    <source>
        <dbReference type="Proteomes" id="UP000500895"/>
    </source>
</evidence>
<organism evidence="1 2">
    <name type="scientific">Bradyrhizobium symbiodeficiens</name>
    <dbReference type="NCBI Taxonomy" id="1404367"/>
    <lineage>
        <taxon>Bacteria</taxon>
        <taxon>Pseudomonadati</taxon>
        <taxon>Pseudomonadota</taxon>
        <taxon>Alphaproteobacteria</taxon>
        <taxon>Hyphomicrobiales</taxon>
        <taxon>Nitrobacteraceae</taxon>
        <taxon>Bradyrhizobium</taxon>
    </lineage>
</organism>
<name>A0A6G8ZYD9_9BRAD</name>
<evidence type="ECO:0000313" key="1">
    <source>
        <dbReference type="EMBL" id="QIP05178.1"/>
    </source>
</evidence>
<protein>
    <submittedName>
        <fullName evidence="1">Uncharacterized protein</fullName>
    </submittedName>
</protein>
<dbReference type="Proteomes" id="UP000500895">
    <property type="component" value="Chromosome"/>
</dbReference>
<gene>
    <name evidence="1" type="ORF">HAV00_02445</name>
</gene>
<reference evidence="1 2" key="1">
    <citation type="journal article" date="2020" name="Int. J. Syst. Evol. Microbiol.">
        <title>Description and complete genome sequences of Bradyrhizobium symbiodeficiens sp. nov., a non-symbiotic bacterium associated with legumes native to Canada.</title>
        <authorList>
            <person name="Bromfield E.S.P."/>
            <person name="Cloutier S."/>
            <person name="Nguyen H.D.T."/>
        </authorList>
    </citation>
    <scope>NUCLEOTIDE SEQUENCE [LARGE SCALE GENOMIC DNA]</scope>
    <source>
        <strain evidence="1 2">101S1MB</strain>
    </source>
</reference>
<dbReference type="RefSeq" id="WP_166466629.1">
    <property type="nucleotide sequence ID" value="NZ_CP050066.2"/>
</dbReference>
<sequence>MTGLGVQSWVLMLFGIRSAFAHQDIAMVLEVIHAFGSSYRSASSGVVSSVACGRVAMIFCRTAGMSLLTNLMSREATVQTTLRAFGR</sequence>
<dbReference type="EMBL" id="CP050066">
    <property type="protein sequence ID" value="QIP05178.1"/>
    <property type="molecule type" value="Genomic_DNA"/>
</dbReference>